<protein>
    <recommendedName>
        <fullName evidence="3">UPF0122 protein SAMN06296020_10395</fullName>
    </recommendedName>
</protein>
<dbReference type="HAMAP" id="MF_00245">
    <property type="entry name" value="UPF0122"/>
    <property type="match status" value="1"/>
</dbReference>
<dbReference type="Gene3D" id="1.10.10.10">
    <property type="entry name" value="Winged helix-like DNA-binding domain superfamily/Winged helix DNA-binding domain"/>
    <property type="match status" value="1"/>
</dbReference>
<comment type="function">
    <text evidence="2 3">Might take part in the signal recognition particle (SRP) pathway. This is inferred from the conservation of its genetic proximity to ftsY/ffh. May be a regulatory protein.</text>
</comment>
<dbReference type="PANTHER" id="PTHR40083:SF1">
    <property type="entry name" value="UPF0122 PROTEIN YLXM"/>
    <property type="match status" value="1"/>
</dbReference>
<dbReference type="Proteomes" id="UP001158066">
    <property type="component" value="Unassembled WGS sequence"/>
</dbReference>
<dbReference type="PANTHER" id="PTHR40083">
    <property type="entry name" value="UPF0122 PROTEIN CBO2450/CLC_2298"/>
    <property type="match status" value="1"/>
</dbReference>
<dbReference type="RefSeq" id="WP_283408373.1">
    <property type="nucleotide sequence ID" value="NZ_FXUF01000003.1"/>
</dbReference>
<evidence type="ECO:0000313" key="5">
    <source>
        <dbReference type="Proteomes" id="UP001158066"/>
    </source>
</evidence>
<dbReference type="SUPFAM" id="SSF88659">
    <property type="entry name" value="Sigma3 and sigma4 domains of RNA polymerase sigma factors"/>
    <property type="match status" value="1"/>
</dbReference>
<comment type="caution">
    <text evidence="4">The sequence shown here is derived from an EMBL/GenBank/DDBJ whole genome shotgun (WGS) entry which is preliminary data.</text>
</comment>
<dbReference type="NCBIfam" id="NF045758">
    <property type="entry name" value="YlxM"/>
    <property type="match status" value="1"/>
</dbReference>
<evidence type="ECO:0000256" key="1">
    <source>
        <dbReference type="ARBA" id="ARBA00008720"/>
    </source>
</evidence>
<evidence type="ECO:0000313" key="4">
    <source>
        <dbReference type="EMBL" id="SMP47070.1"/>
    </source>
</evidence>
<reference evidence="4" key="1">
    <citation type="submission" date="2017-05" db="EMBL/GenBank/DDBJ databases">
        <authorList>
            <person name="Varghese N."/>
            <person name="Submissions S."/>
        </authorList>
    </citation>
    <scope>NUCLEOTIDE SEQUENCE</scope>
    <source>
        <strain evidence="4">Su22</strain>
    </source>
</reference>
<dbReference type="InterPro" id="IPR007394">
    <property type="entry name" value="UPF0122"/>
</dbReference>
<dbReference type="Pfam" id="PF04297">
    <property type="entry name" value="UPF0122"/>
    <property type="match status" value="1"/>
</dbReference>
<dbReference type="EMBL" id="FXUF01000003">
    <property type="protein sequence ID" value="SMP47070.1"/>
    <property type="molecule type" value="Genomic_DNA"/>
</dbReference>
<comment type="similarity">
    <text evidence="1 3">Belongs to the UPF0122 family.</text>
</comment>
<accession>A0AA45WUA0</accession>
<sequence>MDKNTGILLLYDCYQALLTEKQRQMMDLYYNQDFTLAEIAEEMTISRQGVYDHLKRTEKLLEQYEDRMSLLRTFQRQSRIILQMKECLAKMEMEMSGVEAAQGSMTHIKRIKSSLEQLYQISTS</sequence>
<organism evidence="4 5">
    <name type="scientific">Anoxynatronum buryatiense</name>
    <dbReference type="NCBI Taxonomy" id="489973"/>
    <lineage>
        <taxon>Bacteria</taxon>
        <taxon>Bacillati</taxon>
        <taxon>Bacillota</taxon>
        <taxon>Clostridia</taxon>
        <taxon>Eubacteriales</taxon>
        <taxon>Clostridiaceae</taxon>
        <taxon>Anoxynatronum</taxon>
    </lineage>
</organism>
<dbReference type="AlphaFoldDB" id="A0AA45WUA0"/>
<name>A0AA45WUA0_9CLOT</name>
<gene>
    <name evidence="4" type="ORF">SAMN06296020_10395</name>
</gene>
<dbReference type="InterPro" id="IPR036388">
    <property type="entry name" value="WH-like_DNA-bd_sf"/>
</dbReference>
<dbReference type="InterPro" id="IPR054831">
    <property type="entry name" value="UPF0122_fam_protein"/>
</dbReference>
<evidence type="ECO:0000256" key="3">
    <source>
        <dbReference type="HAMAP-Rule" id="MF_00245"/>
    </source>
</evidence>
<proteinExistence type="inferred from homology"/>
<dbReference type="InterPro" id="IPR013324">
    <property type="entry name" value="RNA_pol_sigma_r3/r4-like"/>
</dbReference>
<keyword evidence="5" id="KW-1185">Reference proteome</keyword>
<evidence type="ECO:0000256" key="2">
    <source>
        <dbReference type="ARBA" id="ARBA00024764"/>
    </source>
</evidence>